<reference evidence="2 3" key="1">
    <citation type="submission" date="2018-04" db="EMBL/GenBank/DDBJ databases">
        <title>Paenibacillus taichungensis Genome sequencing and assembly.</title>
        <authorList>
            <person name="Xu J."/>
            <person name="Rensing C."/>
            <person name="Mazhar H.S."/>
        </authorList>
    </citation>
    <scope>NUCLEOTIDE SEQUENCE [LARGE SCALE GENOMIC DNA]</scope>
    <source>
        <strain evidence="2 3">NC1</strain>
    </source>
</reference>
<feature type="signal peptide" evidence="1">
    <location>
        <begin position="1"/>
        <end position="25"/>
    </location>
</feature>
<evidence type="ECO:0000313" key="3">
    <source>
        <dbReference type="Proteomes" id="UP000250642"/>
    </source>
</evidence>
<dbReference type="EMBL" id="QEVW01000019">
    <property type="protein sequence ID" value="RAW11356.1"/>
    <property type="molecule type" value="Genomic_DNA"/>
</dbReference>
<comment type="caution">
    <text evidence="2">The sequence shown here is derived from an EMBL/GenBank/DDBJ whole genome shotgun (WGS) entry which is preliminary data.</text>
</comment>
<proteinExistence type="predicted"/>
<evidence type="ECO:0000313" key="2">
    <source>
        <dbReference type="EMBL" id="RAW11356.1"/>
    </source>
</evidence>
<dbReference type="Proteomes" id="UP000250642">
    <property type="component" value="Unassembled WGS sequence"/>
</dbReference>
<keyword evidence="1" id="KW-0732">Signal</keyword>
<evidence type="ECO:0000256" key="1">
    <source>
        <dbReference type="SAM" id="SignalP"/>
    </source>
</evidence>
<sequence>MKKLSSTLFVFFMGISLMFGLTASANPAIVSYGGSYSNTLTAGQGYAYILPNAKTTGTSVKITASAANALQLHYYWSYNNTTIDLGTAIVNNNNYTGGSAYYNPGTLVTVVERVPASTTLYPSVSYTISFN</sequence>
<protein>
    <submittedName>
        <fullName evidence="2">Uncharacterized protein</fullName>
    </submittedName>
</protein>
<gene>
    <name evidence="2" type="ORF">DC345_25760</name>
</gene>
<name>A0A329QGP2_9BACL</name>
<accession>A0A329QGP2</accession>
<dbReference type="AlphaFoldDB" id="A0A329QGP2"/>
<dbReference type="RefSeq" id="WP_072735676.1">
    <property type="nucleotide sequence ID" value="NZ_CP175536.1"/>
</dbReference>
<organism evidence="2 3">
    <name type="scientific">Paenibacillus taichungensis</name>
    <dbReference type="NCBI Taxonomy" id="484184"/>
    <lineage>
        <taxon>Bacteria</taxon>
        <taxon>Bacillati</taxon>
        <taxon>Bacillota</taxon>
        <taxon>Bacilli</taxon>
        <taxon>Bacillales</taxon>
        <taxon>Paenibacillaceae</taxon>
        <taxon>Paenibacillus</taxon>
    </lineage>
</organism>
<feature type="chain" id="PRO_5016456918" evidence="1">
    <location>
        <begin position="26"/>
        <end position="131"/>
    </location>
</feature>